<dbReference type="AlphaFoldDB" id="A0A9P4UPT4"/>
<accession>A0A9P4UPT4</accession>
<dbReference type="Proteomes" id="UP000799441">
    <property type="component" value="Unassembled WGS sequence"/>
</dbReference>
<evidence type="ECO:0000313" key="1">
    <source>
        <dbReference type="EMBL" id="KAF2720345.1"/>
    </source>
</evidence>
<organism evidence="1 2">
    <name type="scientific">Polychaeton citri CBS 116435</name>
    <dbReference type="NCBI Taxonomy" id="1314669"/>
    <lineage>
        <taxon>Eukaryota</taxon>
        <taxon>Fungi</taxon>
        <taxon>Dikarya</taxon>
        <taxon>Ascomycota</taxon>
        <taxon>Pezizomycotina</taxon>
        <taxon>Dothideomycetes</taxon>
        <taxon>Dothideomycetidae</taxon>
        <taxon>Capnodiales</taxon>
        <taxon>Capnodiaceae</taxon>
        <taxon>Polychaeton</taxon>
    </lineage>
</organism>
<comment type="caution">
    <text evidence="1">The sequence shown here is derived from an EMBL/GenBank/DDBJ whole genome shotgun (WGS) entry which is preliminary data.</text>
</comment>
<dbReference type="EMBL" id="MU003800">
    <property type="protein sequence ID" value="KAF2720345.1"/>
    <property type="molecule type" value="Genomic_DNA"/>
</dbReference>
<proteinExistence type="predicted"/>
<evidence type="ECO:0000313" key="2">
    <source>
        <dbReference type="Proteomes" id="UP000799441"/>
    </source>
</evidence>
<keyword evidence="2" id="KW-1185">Reference proteome</keyword>
<name>A0A9P4UPT4_9PEZI</name>
<sequence>MSLSPSDWIWPAPAVTGYPDHLPQWPCLISIYSRNDGHARSNLMARQKGNRTLLLRLPGGSEGGLEPSCRESTLTQWRREGFSEKAPVAVDLVSGLLLANVWLPDKFGSGVASGVCYTEFPVFRWENESPFPTLDSGVILQLKRALWKHMRERPVWLQSDGSWLFHVYPLLQRARCFLVAGPRDELLGVAKSMVRMQLPPAPGVVLKTTYHQFHVGYSCIIIVAIAQQSKKGSLQ</sequence>
<gene>
    <name evidence="1" type="ORF">K431DRAFT_295202</name>
</gene>
<protein>
    <submittedName>
        <fullName evidence="1">Uncharacterized protein</fullName>
    </submittedName>
</protein>
<reference evidence="1" key="1">
    <citation type="journal article" date="2020" name="Stud. Mycol.">
        <title>101 Dothideomycetes genomes: a test case for predicting lifestyles and emergence of pathogens.</title>
        <authorList>
            <person name="Haridas S."/>
            <person name="Albert R."/>
            <person name="Binder M."/>
            <person name="Bloem J."/>
            <person name="Labutti K."/>
            <person name="Salamov A."/>
            <person name="Andreopoulos B."/>
            <person name="Baker S."/>
            <person name="Barry K."/>
            <person name="Bills G."/>
            <person name="Bluhm B."/>
            <person name="Cannon C."/>
            <person name="Castanera R."/>
            <person name="Culley D."/>
            <person name="Daum C."/>
            <person name="Ezra D."/>
            <person name="Gonzalez J."/>
            <person name="Henrissat B."/>
            <person name="Kuo A."/>
            <person name="Liang C."/>
            <person name="Lipzen A."/>
            <person name="Lutzoni F."/>
            <person name="Magnuson J."/>
            <person name="Mondo S."/>
            <person name="Nolan M."/>
            <person name="Ohm R."/>
            <person name="Pangilinan J."/>
            <person name="Park H.-J."/>
            <person name="Ramirez L."/>
            <person name="Alfaro M."/>
            <person name="Sun H."/>
            <person name="Tritt A."/>
            <person name="Yoshinaga Y."/>
            <person name="Zwiers L.-H."/>
            <person name="Turgeon B."/>
            <person name="Goodwin S."/>
            <person name="Spatafora J."/>
            <person name="Crous P."/>
            <person name="Grigoriev I."/>
        </authorList>
    </citation>
    <scope>NUCLEOTIDE SEQUENCE</scope>
    <source>
        <strain evidence="1">CBS 116435</strain>
    </source>
</reference>